<proteinExistence type="inferred from homology"/>
<evidence type="ECO:0000256" key="12">
    <source>
        <dbReference type="ARBA" id="ARBA00023180"/>
    </source>
</evidence>
<dbReference type="PANTHER" id="PTHR24416:SF564">
    <property type="entry name" value="MACROPHAGE-STIMULATING PROTEIN RECEPTOR"/>
    <property type="match status" value="1"/>
</dbReference>
<dbReference type="SMART" id="SM00630">
    <property type="entry name" value="Sema"/>
    <property type="match status" value="1"/>
</dbReference>
<evidence type="ECO:0000256" key="17">
    <source>
        <dbReference type="SAM" id="Phobius"/>
    </source>
</evidence>
<dbReference type="PROSITE" id="PS00107">
    <property type="entry name" value="PROTEIN_KINASE_ATP"/>
    <property type="match status" value="1"/>
</dbReference>
<dbReference type="GO" id="GO:0005886">
    <property type="term" value="C:plasma membrane"/>
    <property type="evidence" value="ECO:0007669"/>
    <property type="project" value="TreeGrafter"/>
</dbReference>
<dbReference type="InterPro" id="IPR000719">
    <property type="entry name" value="Prot_kinase_dom"/>
</dbReference>
<reference evidence="20" key="1">
    <citation type="submission" date="2019-08" db="EMBL/GenBank/DDBJ databases">
        <title>The improved chromosome-level genome for the pearl oyster Pinctada fucata martensii using PacBio sequencing and Hi-C.</title>
        <authorList>
            <person name="Zheng Z."/>
        </authorList>
    </citation>
    <scope>NUCLEOTIDE SEQUENCE</scope>
    <source>
        <strain evidence="20">ZZ-2019</strain>
        <tissue evidence="20">Adductor muscle</tissue>
    </source>
</reference>
<dbReference type="InterPro" id="IPR002165">
    <property type="entry name" value="Plexin_repeat"/>
</dbReference>
<comment type="subcellular location">
    <subcellularLocation>
        <location evidence="1">Membrane</location>
        <topology evidence="1">Single-pass membrane protein</topology>
    </subcellularLocation>
</comment>
<evidence type="ECO:0000256" key="15">
    <source>
        <dbReference type="PROSITE-ProRule" id="PRU10141"/>
    </source>
</evidence>
<comment type="caution">
    <text evidence="14">Lacks conserved residue(s) required for the propagation of feature annotation.</text>
</comment>
<dbReference type="InterPro" id="IPR036352">
    <property type="entry name" value="Semap_dom_sf"/>
</dbReference>
<dbReference type="GO" id="GO:0007399">
    <property type="term" value="P:nervous system development"/>
    <property type="evidence" value="ECO:0007669"/>
    <property type="project" value="TreeGrafter"/>
</dbReference>
<keyword evidence="7" id="KW-0832">Ubl conjugation</keyword>
<dbReference type="Gene3D" id="3.30.1680.10">
    <property type="entry name" value="ligand-binding face of the semaphorins, domain 2"/>
    <property type="match status" value="1"/>
</dbReference>
<protein>
    <recommendedName>
        <fullName evidence="3">receptor protein-tyrosine kinase</fullName>
        <ecNumber evidence="3">2.7.10.1</ecNumber>
    </recommendedName>
</protein>
<evidence type="ECO:0000259" key="18">
    <source>
        <dbReference type="PROSITE" id="PS50011"/>
    </source>
</evidence>
<keyword evidence="12" id="KW-0325">Glycoprotein</keyword>
<dbReference type="InterPro" id="IPR016201">
    <property type="entry name" value="PSI"/>
</dbReference>
<evidence type="ECO:0000256" key="9">
    <source>
        <dbReference type="ARBA" id="ARBA00023136"/>
    </source>
</evidence>
<dbReference type="GO" id="GO:0043235">
    <property type="term" value="C:receptor complex"/>
    <property type="evidence" value="ECO:0007669"/>
    <property type="project" value="TreeGrafter"/>
</dbReference>
<dbReference type="InterPro" id="IPR001627">
    <property type="entry name" value="Semap_dom"/>
</dbReference>
<dbReference type="SUPFAM" id="SSF103575">
    <property type="entry name" value="Plexin repeat"/>
    <property type="match status" value="1"/>
</dbReference>
<dbReference type="SMART" id="SM00423">
    <property type="entry name" value="PSI"/>
    <property type="match status" value="1"/>
</dbReference>
<keyword evidence="15" id="KW-0067">ATP-binding</keyword>
<dbReference type="InterPro" id="IPR050122">
    <property type="entry name" value="RTK"/>
</dbReference>
<dbReference type="Pfam" id="PF07714">
    <property type="entry name" value="PK_Tyr_Ser-Thr"/>
    <property type="match status" value="1"/>
</dbReference>
<feature type="region of interest" description="Disordered" evidence="16">
    <location>
        <begin position="599"/>
        <end position="618"/>
    </location>
</feature>
<keyword evidence="9 17" id="KW-0472">Membrane</keyword>
<dbReference type="Pfam" id="PF01833">
    <property type="entry name" value="TIG"/>
    <property type="match status" value="2"/>
</dbReference>
<evidence type="ECO:0000256" key="10">
    <source>
        <dbReference type="ARBA" id="ARBA00023157"/>
    </source>
</evidence>
<dbReference type="CDD" id="cd00603">
    <property type="entry name" value="IPT_PCSR"/>
    <property type="match status" value="1"/>
</dbReference>
<comment type="caution">
    <text evidence="20">The sequence shown here is derived from an EMBL/GenBank/DDBJ whole genome shotgun (WGS) entry which is preliminary data.</text>
</comment>
<evidence type="ECO:0000256" key="11">
    <source>
        <dbReference type="ARBA" id="ARBA00023170"/>
    </source>
</evidence>
<dbReference type="FunFam" id="1.10.510.10:FF:000743">
    <property type="entry name" value="Predicted protein"/>
    <property type="match status" value="1"/>
</dbReference>
<dbReference type="SUPFAM" id="SSF56112">
    <property type="entry name" value="Protein kinase-like (PK-like)"/>
    <property type="match status" value="1"/>
</dbReference>
<dbReference type="Pfam" id="PF01403">
    <property type="entry name" value="Sema"/>
    <property type="match status" value="1"/>
</dbReference>
<dbReference type="Gene3D" id="3.30.200.20">
    <property type="entry name" value="Phosphorylase Kinase, domain 1"/>
    <property type="match status" value="1"/>
</dbReference>
<evidence type="ECO:0000256" key="14">
    <source>
        <dbReference type="PROSITE-ProRule" id="PRU00352"/>
    </source>
</evidence>
<dbReference type="Pfam" id="PF01437">
    <property type="entry name" value="PSI"/>
    <property type="match status" value="1"/>
</dbReference>
<evidence type="ECO:0000256" key="8">
    <source>
        <dbReference type="ARBA" id="ARBA00022989"/>
    </source>
</evidence>
<dbReference type="SMART" id="SM00219">
    <property type="entry name" value="TyrKc"/>
    <property type="match status" value="1"/>
</dbReference>
<dbReference type="PANTHER" id="PTHR24416">
    <property type="entry name" value="TYROSINE-PROTEIN KINASE RECEPTOR"/>
    <property type="match status" value="1"/>
</dbReference>
<dbReference type="InterPro" id="IPR001245">
    <property type="entry name" value="Ser-Thr/Tyr_kinase_cat_dom"/>
</dbReference>
<comment type="similarity">
    <text evidence="2">Belongs to the plexin family.</text>
</comment>
<dbReference type="InterPro" id="IPR020635">
    <property type="entry name" value="Tyr_kinase_cat_dom"/>
</dbReference>
<sequence length="1295" mass="144722">MFVLVCGSANNGLCSTRLASNISDEYKLSENKSTNYFGDSSIGTAAFFGTGPANHPGDDFLLYVATTTYGRPSDKNPAAIATLELDRNIKSFDYLINDGISHSYIDVHQDIKGTFQAYYKYNFEHDDKIYMISVQMKDPKPELGVPTFISKIAQVCKNDLHYFSYTEFPLQCIKDSVDYNIVLSAHLNSGDSLMMEDNLYVTFGRGENLSSSTAHPVMGSALCVYKMADIMLTFDKIQQDCFQEQQATRVAWVYGKSINTARICTKDLTYDGNNFCGLQSNIGIQELVTSDLDMQRQRKVALFTVKDILLTTVKGIHQGGMSIAVLGTSNGRMYKVYANRTSIKLPYVDYDVTNDTYSPIASDSQLDKNQTSIYLLSKDKIHKIPLHTCSMHLTCEECVAGGDPLPCGWCVDKCTFQNECVKPTTAQGVLGNWSDKICPPVITKVTPKAGPLSGGSKVTITGRNFGSSGVGSVSVRIGGQLCKNITNMENSLTCHTPPSVSAVSAPVLVTVKDNAPGRRYLIDGTASGYNFEYKMPSFTDFSPKIGPLSGGTTLTVMGDNLDIGYKREIHVAGVLCPVLWLNSSQIMCETSKYVVKSDEKPRRRRAATSTGSDPIASGTVTLRIDGENLKSPGDFSYYNDSTITKIEPKTSIQSGFINLTITGTNLHIVAEPRIGATVEKRIGNRKYDKDINETWPCTVASNGKTMYCPSPDISSKFPDPISKGRSEIVYVWFIMDGIQRLREFKIEQFSVSRFIYHPDPKFNKFSGDDHIRVLMETEEVLDLHGENIVLGVTQNDLDISIGNSGCEVTLLKETVVYCKPKNRPTDVSDNEPRRKVEVKVGRLTYDIGELVYAASATKASLTTVVLIVIIILIIVGIVILVVLMRWKRLVCFKPPKDEMVRYRAGQEVQFGGLDSAGQRIFDLQNRENAYHEQRLSEGGANGAIGGDHIPPILLDDDTLLVLKDANLLIEREWLALGEILGRGHFGCVYKGYVTLPDSKEDDLVAVKTLHQNSPRDIDIQQFIDEAMRMKDFHHPNVLTLTGICFGMDEMPLVILPYMKHGDLLTYIRNEENNPTIKDLIMFGIDICKGMEYLSHLKVVHRDLACRNCMLDEEFHVKVADFGLSRDIYERDYYSSDNKKSKLPVKWMAPESLEKGTYSSKSDVWSYGVALWELMTRGVNPYPEVDNWDVLRFIKKNRRMPQPPFCPDHLYTVMKKCWEFAPGDRPSFSELVHEITDMITILEQQMKQGQESSNIQSTYVNVDKCTDYHYGDATEESRSRSSPKETANLDVLQTDV</sequence>
<evidence type="ECO:0000256" key="3">
    <source>
        <dbReference type="ARBA" id="ARBA00011902"/>
    </source>
</evidence>
<feature type="region of interest" description="Disordered" evidence="16">
    <location>
        <begin position="1271"/>
        <end position="1295"/>
    </location>
</feature>
<keyword evidence="11" id="KW-0675">Receptor</keyword>
<dbReference type="InterPro" id="IPR002909">
    <property type="entry name" value="IPT_dom"/>
</dbReference>
<comment type="catalytic activity">
    <reaction evidence="13">
        <text>L-tyrosyl-[protein] + ATP = O-phospho-L-tyrosyl-[protein] + ADP + H(+)</text>
        <dbReference type="Rhea" id="RHEA:10596"/>
        <dbReference type="Rhea" id="RHEA-COMP:10136"/>
        <dbReference type="Rhea" id="RHEA-COMP:20101"/>
        <dbReference type="ChEBI" id="CHEBI:15378"/>
        <dbReference type="ChEBI" id="CHEBI:30616"/>
        <dbReference type="ChEBI" id="CHEBI:46858"/>
        <dbReference type="ChEBI" id="CHEBI:61978"/>
        <dbReference type="ChEBI" id="CHEBI:456216"/>
        <dbReference type="EC" id="2.7.10.1"/>
    </reaction>
</comment>
<accession>A0AA88YKD0</accession>
<keyword evidence="21" id="KW-1185">Reference proteome</keyword>
<dbReference type="Gene3D" id="2.130.10.10">
    <property type="entry name" value="YVTN repeat-like/Quinoprotein amine dehydrogenase"/>
    <property type="match status" value="1"/>
</dbReference>
<dbReference type="InterPro" id="IPR013783">
    <property type="entry name" value="Ig-like_fold"/>
</dbReference>
<dbReference type="SUPFAM" id="SSF81296">
    <property type="entry name" value="E set domains"/>
    <property type="match status" value="3"/>
</dbReference>
<dbReference type="PROSITE" id="PS00109">
    <property type="entry name" value="PROTEIN_KINASE_TYR"/>
    <property type="match status" value="1"/>
</dbReference>
<dbReference type="GO" id="GO:0005524">
    <property type="term" value="F:ATP binding"/>
    <property type="evidence" value="ECO:0007669"/>
    <property type="project" value="UniProtKB-UniRule"/>
</dbReference>
<evidence type="ECO:0000313" key="20">
    <source>
        <dbReference type="EMBL" id="KAK3101270.1"/>
    </source>
</evidence>
<keyword evidence="15" id="KW-0547">Nucleotide-binding</keyword>
<evidence type="ECO:0000256" key="1">
    <source>
        <dbReference type="ARBA" id="ARBA00004167"/>
    </source>
</evidence>
<keyword evidence="5" id="KW-0732">Signal</keyword>
<dbReference type="SUPFAM" id="SSF101912">
    <property type="entry name" value="Sema domain"/>
    <property type="match status" value="1"/>
</dbReference>
<evidence type="ECO:0000256" key="5">
    <source>
        <dbReference type="ARBA" id="ARBA00022729"/>
    </source>
</evidence>
<dbReference type="InterPro" id="IPR008266">
    <property type="entry name" value="Tyr_kinase_AS"/>
</dbReference>
<keyword evidence="8 17" id="KW-1133">Transmembrane helix</keyword>
<feature type="binding site" evidence="15">
    <location>
        <position position="1007"/>
    </location>
    <ligand>
        <name>ATP</name>
        <dbReference type="ChEBI" id="CHEBI:30616"/>
    </ligand>
</feature>
<evidence type="ECO:0000313" key="21">
    <source>
        <dbReference type="Proteomes" id="UP001186944"/>
    </source>
</evidence>
<gene>
    <name evidence="20" type="ORF">FSP39_002266</name>
</gene>
<dbReference type="InterPro" id="IPR011009">
    <property type="entry name" value="Kinase-like_dom_sf"/>
</dbReference>
<dbReference type="GO" id="GO:0004714">
    <property type="term" value="F:transmembrane receptor protein tyrosine kinase activity"/>
    <property type="evidence" value="ECO:0007669"/>
    <property type="project" value="UniProtKB-EC"/>
</dbReference>
<dbReference type="PROSITE" id="PS51004">
    <property type="entry name" value="SEMA"/>
    <property type="match status" value="1"/>
</dbReference>
<feature type="domain" description="Sema" evidence="19">
    <location>
        <begin position="1"/>
        <end position="386"/>
    </location>
</feature>
<dbReference type="EMBL" id="VSWD01000005">
    <property type="protein sequence ID" value="KAK3101270.1"/>
    <property type="molecule type" value="Genomic_DNA"/>
</dbReference>
<dbReference type="PROSITE" id="PS50011">
    <property type="entry name" value="PROTEIN_KINASE_DOM"/>
    <property type="match status" value="1"/>
</dbReference>
<evidence type="ECO:0000256" key="6">
    <source>
        <dbReference type="ARBA" id="ARBA00022737"/>
    </source>
</evidence>
<evidence type="ECO:0000256" key="13">
    <source>
        <dbReference type="ARBA" id="ARBA00051243"/>
    </source>
</evidence>
<evidence type="ECO:0000256" key="7">
    <source>
        <dbReference type="ARBA" id="ARBA00022843"/>
    </source>
</evidence>
<evidence type="ECO:0000256" key="4">
    <source>
        <dbReference type="ARBA" id="ARBA00022692"/>
    </source>
</evidence>
<dbReference type="SMART" id="SM00429">
    <property type="entry name" value="IPT"/>
    <property type="match status" value="3"/>
</dbReference>
<dbReference type="PRINTS" id="PR00109">
    <property type="entry name" value="TYRKINASE"/>
</dbReference>
<evidence type="ECO:0000259" key="19">
    <source>
        <dbReference type="PROSITE" id="PS51004"/>
    </source>
</evidence>
<feature type="compositionally biased region" description="Basic and acidic residues" evidence="16">
    <location>
        <begin position="1271"/>
        <end position="1282"/>
    </location>
</feature>
<name>A0AA88YKD0_PINIB</name>
<dbReference type="EC" id="2.7.10.1" evidence="3"/>
<dbReference type="InterPro" id="IPR017441">
    <property type="entry name" value="Protein_kinase_ATP_BS"/>
</dbReference>
<keyword evidence="6" id="KW-0677">Repeat</keyword>
<organism evidence="20 21">
    <name type="scientific">Pinctada imbricata</name>
    <name type="common">Atlantic pearl-oyster</name>
    <name type="synonym">Pinctada martensii</name>
    <dbReference type="NCBI Taxonomy" id="66713"/>
    <lineage>
        <taxon>Eukaryota</taxon>
        <taxon>Metazoa</taxon>
        <taxon>Spiralia</taxon>
        <taxon>Lophotrochozoa</taxon>
        <taxon>Mollusca</taxon>
        <taxon>Bivalvia</taxon>
        <taxon>Autobranchia</taxon>
        <taxon>Pteriomorphia</taxon>
        <taxon>Pterioida</taxon>
        <taxon>Pterioidea</taxon>
        <taxon>Pteriidae</taxon>
        <taxon>Pinctada</taxon>
    </lineage>
</organism>
<dbReference type="Proteomes" id="UP001186944">
    <property type="component" value="Unassembled WGS sequence"/>
</dbReference>
<dbReference type="Gene3D" id="2.60.40.10">
    <property type="entry name" value="Immunoglobulins"/>
    <property type="match status" value="2"/>
</dbReference>
<dbReference type="GO" id="GO:0016477">
    <property type="term" value="P:cell migration"/>
    <property type="evidence" value="ECO:0007669"/>
    <property type="project" value="TreeGrafter"/>
</dbReference>
<keyword evidence="10" id="KW-1015">Disulfide bond</keyword>
<dbReference type="InterPro" id="IPR014756">
    <property type="entry name" value="Ig_E-set"/>
</dbReference>
<evidence type="ECO:0000256" key="16">
    <source>
        <dbReference type="SAM" id="MobiDB-lite"/>
    </source>
</evidence>
<feature type="domain" description="Protein kinase" evidence="18">
    <location>
        <begin position="974"/>
        <end position="1235"/>
    </location>
</feature>
<dbReference type="Gene3D" id="1.10.510.10">
    <property type="entry name" value="Transferase(Phosphotransferase) domain 1"/>
    <property type="match status" value="1"/>
</dbReference>
<evidence type="ECO:0000256" key="2">
    <source>
        <dbReference type="ARBA" id="ARBA00010297"/>
    </source>
</evidence>
<dbReference type="GO" id="GO:0007169">
    <property type="term" value="P:cell surface receptor protein tyrosine kinase signaling pathway"/>
    <property type="evidence" value="ECO:0007669"/>
    <property type="project" value="TreeGrafter"/>
</dbReference>
<dbReference type="InterPro" id="IPR015943">
    <property type="entry name" value="WD40/YVTN_repeat-like_dom_sf"/>
</dbReference>
<feature type="transmembrane region" description="Helical" evidence="17">
    <location>
        <begin position="864"/>
        <end position="886"/>
    </location>
</feature>
<keyword evidence="4 17" id="KW-0812">Transmembrane</keyword>